<gene>
    <name evidence="2" type="ORF">AW08_02321</name>
</gene>
<dbReference type="AlphaFoldDB" id="A0A011MAH0"/>
<proteinExistence type="predicted"/>
<feature type="compositionally biased region" description="Basic and acidic residues" evidence="1">
    <location>
        <begin position="174"/>
        <end position="198"/>
    </location>
</feature>
<protein>
    <submittedName>
        <fullName evidence="2">Uncharacterized protein</fullName>
    </submittedName>
</protein>
<feature type="region of interest" description="Disordered" evidence="1">
    <location>
        <begin position="104"/>
        <end position="143"/>
    </location>
</feature>
<comment type="caution">
    <text evidence="2">The sequence shown here is derived from an EMBL/GenBank/DDBJ whole genome shotgun (WGS) entry which is preliminary data.</text>
</comment>
<sequence>MPTNSRRQASGIRRGLPERPVLLDPLTERERIFHRPSARVTRRFARTGSCVVTQLRVAVMTQQLLPCAPSAPASPTLTGTNGGRREASWSLNGHCADCQSLRAALGQSSGKSSRELRREQRPGRIGSGGRRTRAAIQGRRRAVGAAPDRREFLSSLGEWSKAVVATSRNGRSLRAPDRGARSPEPRRTPGADRADVRQLQRQFARLPEPPSSDTRFASARCTAG</sequence>
<keyword evidence="3" id="KW-1185">Reference proteome</keyword>
<feature type="region of interest" description="Disordered" evidence="1">
    <location>
        <begin position="166"/>
        <end position="224"/>
    </location>
</feature>
<evidence type="ECO:0000313" key="3">
    <source>
        <dbReference type="Proteomes" id="UP000020218"/>
    </source>
</evidence>
<organism evidence="2 3">
    <name type="scientific">Candidatus Accumulibacter adjunctus</name>
    <dbReference type="NCBI Taxonomy" id="1454001"/>
    <lineage>
        <taxon>Bacteria</taxon>
        <taxon>Pseudomonadati</taxon>
        <taxon>Pseudomonadota</taxon>
        <taxon>Betaproteobacteria</taxon>
        <taxon>Candidatus Accumulibacter</taxon>
    </lineage>
</organism>
<reference evidence="2" key="1">
    <citation type="submission" date="2014-02" db="EMBL/GenBank/DDBJ databases">
        <title>Expanding our view of genomic diversity in Candidatus Accumulibacter clades.</title>
        <authorList>
            <person name="Skennerton C.T."/>
            <person name="Barr J.J."/>
            <person name="Slater F.R."/>
            <person name="Bond P.L."/>
            <person name="Tyson G.W."/>
        </authorList>
    </citation>
    <scope>NUCLEOTIDE SEQUENCE [LARGE SCALE GENOMIC DNA]</scope>
</reference>
<dbReference type="EMBL" id="JFAX01000013">
    <property type="protein sequence ID" value="EXI66738.1"/>
    <property type="molecule type" value="Genomic_DNA"/>
</dbReference>
<accession>A0A011MAH0</accession>
<evidence type="ECO:0000313" key="2">
    <source>
        <dbReference type="EMBL" id="EXI66738.1"/>
    </source>
</evidence>
<feature type="compositionally biased region" description="Basic residues" evidence="1">
    <location>
        <begin position="130"/>
        <end position="142"/>
    </location>
</feature>
<name>A0A011MAH0_9PROT</name>
<evidence type="ECO:0000256" key="1">
    <source>
        <dbReference type="SAM" id="MobiDB-lite"/>
    </source>
</evidence>
<feature type="compositionally biased region" description="Basic and acidic residues" evidence="1">
    <location>
        <begin position="112"/>
        <end position="122"/>
    </location>
</feature>
<dbReference type="Proteomes" id="UP000020218">
    <property type="component" value="Unassembled WGS sequence"/>
</dbReference>